<accession>A0A3P7J204</accession>
<dbReference type="AlphaFoldDB" id="A0A3P7J204"/>
<organism evidence="1 2">
    <name type="scientific">Strongylus vulgaris</name>
    <name type="common">Blood worm</name>
    <dbReference type="NCBI Taxonomy" id="40348"/>
    <lineage>
        <taxon>Eukaryota</taxon>
        <taxon>Metazoa</taxon>
        <taxon>Ecdysozoa</taxon>
        <taxon>Nematoda</taxon>
        <taxon>Chromadorea</taxon>
        <taxon>Rhabditida</taxon>
        <taxon>Rhabditina</taxon>
        <taxon>Rhabditomorpha</taxon>
        <taxon>Strongyloidea</taxon>
        <taxon>Strongylidae</taxon>
        <taxon>Strongylus</taxon>
    </lineage>
</organism>
<name>A0A3P7J204_STRVU</name>
<keyword evidence="2" id="KW-1185">Reference proteome</keyword>
<proteinExistence type="predicted"/>
<gene>
    <name evidence="1" type="ORF">SVUK_LOCUS9421</name>
</gene>
<dbReference type="EMBL" id="UYYB01094473">
    <property type="protein sequence ID" value="VDM74423.1"/>
    <property type="molecule type" value="Genomic_DNA"/>
</dbReference>
<reference evidence="1 2" key="1">
    <citation type="submission" date="2018-11" db="EMBL/GenBank/DDBJ databases">
        <authorList>
            <consortium name="Pathogen Informatics"/>
        </authorList>
    </citation>
    <scope>NUCLEOTIDE SEQUENCE [LARGE SCALE GENOMIC DNA]</scope>
</reference>
<evidence type="ECO:0000313" key="1">
    <source>
        <dbReference type="EMBL" id="VDM74423.1"/>
    </source>
</evidence>
<dbReference type="Proteomes" id="UP000270094">
    <property type="component" value="Unassembled WGS sequence"/>
</dbReference>
<evidence type="ECO:0000313" key="2">
    <source>
        <dbReference type="Proteomes" id="UP000270094"/>
    </source>
</evidence>
<protein>
    <submittedName>
        <fullName evidence="1">Uncharacterized protein</fullName>
    </submittedName>
</protein>
<sequence>MRVENLLCATARSRSLYSVWRLFRSICVASGLGHMSRICIPLLLDICAHGKHKRNVLVLCIIMPFFSLTDAAAGDVSVAGVQLRFNLICLIATYCLRLPTCGTGFGTSKTVWAGSQSKRVR</sequence>